<proteinExistence type="predicted"/>
<evidence type="ECO:0000313" key="4">
    <source>
        <dbReference type="Proteomes" id="UP000724672"/>
    </source>
</evidence>
<dbReference type="AlphaFoldDB" id="A0A942Z8I3"/>
<dbReference type="SUPFAM" id="SSF53474">
    <property type="entry name" value="alpha/beta-Hydrolases"/>
    <property type="match status" value="1"/>
</dbReference>
<dbReference type="Pfam" id="PF00561">
    <property type="entry name" value="Abhydrolase_1"/>
    <property type="match status" value="1"/>
</dbReference>
<dbReference type="PANTHER" id="PTHR43798">
    <property type="entry name" value="MONOACYLGLYCEROL LIPASE"/>
    <property type="match status" value="1"/>
</dbReference>
<evidence type="ECO:0000313" key="3">
    <source>
        <dbReference type="EMBL" id="MBS4537950.1"/>
    </source>
</evidence>
<evidence type="ECO:0000259" key="2">
    <source>
        <dbReference type="Pfam" id="PF00561"/>
    </source>
</evidence>
<dbReference type="Proteomes" id="UP000724672">
    <property type="component" value="Unassembled WGS sequence"/>
</dbReference>
<dbReference type="GO" id="GO:0016020">
    <property type="term" value="C:membrane"/>
    <property type="evidence" value="ECO:0007669"/>
    <property type="project" value="TreeGrafter"/>
</dbReference>
<dbReference type="EMBL" id="WSFT01000024">
    <property type="protein sequence ID" value="MBS4537950.1"/>
    <property type="molecule type" value="Genomic_DNA"/>
</dbReference>
<keyword evidence="1" id="KW-1133">Transmembrane helix</keyword>
<dbReference type="RefSeq" id="WP_203365879.1">
    <property type="nucleotide sequence ID" value="NZ_WSFT01000024.1"/>
</dbReference>
<feature type="domain" description="AB hydrolase-1" evidence="2">
    <location>
        <begin position="58"/>
        <end position="167"/>
    </location>
</feature>
<dbReference type="InterPro" id="IPR029058">
    <property type="entry name" value="AB_hydrolase_fold"/>
</dbReference>
<evidence type="ECO:0000256" key="1">
    <source>
        <dbReference type="SAM" id="Phobius"/>
    </source>
</evidence>
<dbReference type="InterPro" id="IPR000073">
    <property type="entry name" value="AB_hydrolase_1"/>
</dbReference>
<accession>A0A942Z8I3</accession>
<keyword evidence="1" id="KW-0472">Membrane</keyword>
<protein>
    <submittedName>
        <fullName evidence="3">Alpha/beta hydrolase</fullName>
    </submittedName>
</protein>
<comment type="caution">
    <text evidence="3">The sequence shown here is derived from an EMBL/GenBank/DDBJ whole genome shotgun (WGS) entry which is preliminary data.</text>
</comment>
<organism evidence="3 4">
    <name type="scientific">Anaeromonas frigoriresistens</name>
    <dbReference type="NCBI Taxonomy" id="2683708"/>
    <lineage>
        <taxon>Bacteria</taxon>
        <taxon>Bacillati</taxon>
        <taxon>Bacillota</taxon>
        <taxon>Tissierellia</taxon>
        <taxon>Tissierellales</taxon>
        <taxon>Thermohalobacteraceae</taxon>
        <taxon>Anaeromonas</taxon>
    </lineage>
</organism>
<dbReference type="InterPro" id="IPR050266">
    <property type="entry name" value="AB_hydrolase_sf"/>
</dbReference>
<keyword evidence="3" id="KW-0378">Hydrolase</keyword>
<dbReference type="Gene3D" id="3.40.50.1820">
    <property type="entry name" value="alpha/beta hydrolase"/>
    <property type="match status" value="1"/>
</dbReference>
<keyword evidence="1" id="KW-0812">Transmembrane</keyword>
<name>A0A942Z8I3_9FIRM</name>
<keyword evidence="4" id="KW-1185">Reference proteome</keyword>
<reference evidence="3" key="1">
    <citation type="submission" date="2019-12" db="EMBL/GenBank/DDBJ databases">
        <title>Clostridiaceae gen. nov. sp. nov., isolated from sediment in Xinjiang, China.</title>
        <authorList>
            <person name="Zhang R."/>
        </authorList>
    </citation>
    <scope>NUCLEOTIDE SEQUENCE</scope>
    <source>
        <strain evidence="3">D2Q-11</strain>
    </source>
</reference>
<dbReference type="PANTHER" id="PTHR43798:SF33">
    <property type="entry name" value="HYDROLASE, PUTATIVE (AFU_ORTHOLOGUE AFUA_2G14860)-RELATED"/>
    <property type="match status" value="1"/>
</dbReference>
<feature type="transmembrane region" description="Helical" evidence="1">
    <location>
        <begin position="6"/>
        <end position="26"/>
    </location>
</feature>
<gene>
    <name evidence="3" type="ORF">GOQ27_05725</name>
</gene>
<sequence length="317" mass="35521">MSIIGIIFAGIVVFIIIGGILHSTYFKGKLEQIEPYGQLIDVDDGQMHIYSMGNGEKTIVLLPGMGVSLPSAEFAPLMRKLSKTYTVVCVEYFGVGFSSETAKPRTIENYIEETRTALDKTGFKEPYILMPHSISSVYSEYYAAKYPNEVEAVISLDGTSTSYLGDEMPGFVKSLIQVAKLQQGTGFTSLLAPLAINKEKLLSNGYTEKEIGDMITFAGFSVNSNVLDQMVNTPEFIKQTINLPFPESIPYFKIISRQTYEKPNKQIKITPQQYQHKHLERIGDHAKYEVLDGNHFIYINNVDRIAEITDDLLLKVN</sequence>
<dbReference type="GO" id="GO:0016787">
    <property type="term" value="F:hydrolase activity"/>
    <property type="evidence" value="ECO:0007669"/>
    <property type="project" value="UniProtKB-KW"/>
</dbReference>